<organism evidence="1 2">
    <name type="scientific">Thermus thermophilus</name>
    <dbReference type="NCBI Taxonomy" id="274"/>
    <lineage>
        <taxon>Bacteria</taxon>
        <taxon>Thermotogati</taxon>
        <taxon>Deinococcota</taxon>
        <taxon>Deinococci</taxon>
        <taxon>Thermales</taxon>
        <taxon>Thermaceae</taxon>
        <taxon>Thermus</taxon>
    </lineage>
</organism>
<dbReference type="Proteomes" id="UP000279841">
    <property type="component" value="Plasmid 4"/>
</dbReference>
<dbReference type="RefSeq" id="WP_124105754.1">
    <property type="nucleotide sequence ID" value="NZ_LR027520.1"/>
</dbReference>
<accession>A0A3P4AWJ9</accession>
<proteinExistence type="predicted"/>
<gene>
    <name evidence="1" type="ORF">TTHNP4_00355</name>
</gene>
<name>A0A3P4AWJ9_THETH</name>
<dbReference type="EMBL" id="LR027520">
    <property type="protein sequence ID" value="VCU54946.1"/>
    <property type="molecule type" value="Genomic_DNA"/>
</dbReference>
<dbReference type="GeneID" id="39457888"/>
<geneLocation type="plasmid" evidence="1 2">
    <name>4</name>
</geneLocation>
<evidence type="ECO:0000313" key="2">
    <source>
        <dbReference type="Proteomes" id="UP000279841"/>
    </source>
</evidence>
<reference evidence="1 2" key="1">
    <citation type="submission" date="2018-10" db="EMBL/GenBank/DDBJ databases">
        <authorList>
            <person name="Peiro R."/>
            <person name="Begona"/>
            <person name="Cbmso G."/>
            <person name="Lopez M."/>
            <person name="Gonzalez S."/>
            <person name="Sacristan E."/>
            <person name="Castillo E."/>
        </authorList>
    </citation>
    <scope>NUCLEOTIDE SEQUENCE [LARGE SCALE GENOMIC DNA]</scope>
    <source>
        <strain evidence="1">TTHNAR1</strain>
        <plasmid evidence="2">4</plasmid>
    </source>
</reference>
<dbReference type="AlphaFoldDB" id="A0A3P4AWJ9"/>
<protein>
    <submittedName>
        <fullName evidence="1">Uncharacterized protein</fullName>
    </submittedName>
</protein>
<sequence length="62" mass="6537">MRLEGSGAWATAEVQVEALPARVVLSACSEGGACRSLALPREGGPFRLEGLSLAAKLLRYFC</sequence>
<keyword evidence="1" id="KW-0614">Plasmid</keyword>
<evidence type="ECO:0000313" key="1">
    <source>
        <dbReference type="EMBL" id="VCU54946.1"/>
    </source>
</evidence>